<evidence type="ECO:0000313" key="1">
    <source>
        <dbReference type="EMBL" id="KAA8887170.1"/>
    </source>
</evidence>
<dbReference type="InterPro" id="IPR002763">
    <property type="entry name" value="DUF72"/>
</dbReference>
<dbReference type="Pfam" id="PF01904">
    <property type="entry name" value="DUF72"/>
    <property type="match status" value="1"/>
</dbReference>
<dbReference type="AlphaFoldDB" id="A0A5N0EED4"/>
<sequence length="279" mass="31500">MRLHVGCAMWTHASWQEWQPASGDRLAAYAERCNAVEGNTTFYAIPARRTVESWAGQTAPDFRFVVKLHKSITHERRLTGVDDEMHAFLSAIEPLGPRTHALWVQLPGSFGPNDLGALALFLRRLPPYYRSAVEVRHPAFFENEQAARQLESVLGRVGAEWIPFDTTVLFDGLPVTAAEQEAYSKKPRLPRRTRALTEYPIVRYHGRDSAERTVEGWQPWIGTVADWLREGRSPTVFIHTPDNAQGVTLARRFHAEVAAEVPELTPLPEPAPIEPMTLF</sequence>
<dbReference type="PANTHER" id="PTHR30348">
    <property type="entry name" value="UNCHARACTERIZED PROTEIN YECE"/>
    <property type="match status" value="1"/>
</dbReference>
<protein>
    <submittedName>
        <fullName evidence="1">DUF72 domain-containing protein</fullName>
    </submittedName>
</protein>
<reference evidence="1 2" key="1">
    <citation type="submission" date="2019-09" db="EMBL/GenBank/DDBJ databases">
        <authorList>
            <person name="Wang X."/>
        </authorList>
    </citation>
    <scope>NUCLEOTIDE SEQUENCE [LARGE SCALE GENOMIC DNA]</scope>
    <source>
        <strain evidence="1 2">CICC 11023</strain>
    </source>
</reference>
<dbReference type="RefSeq" id="WP_150403501.1">
    <property type="nucleotide sequence ID" value="NZ_VXLC01000008.1"/>
</dbReference>
<evidence type="ECO:0000313" key="2">
    <source>
        <dbReference type="Proteomes" id="UP000323876"/>
    </source>
</evidence>
<keyword evidence="2" id="KW-1185">Reference proteome</keyword>
<comment type="caution">
    <text evidence="1">The sequence shown here is derived from an EMBL/GenBank/DDBJ whole genome shotgun (WGS) entry which is preliminary data.</text>
</comment>
<dbReference type="Proteomes" id="UP000323876">
    <property type="component" value="Unassembled WGS sequence"/>
</dbReference>
<name>A0A5N0EED4_9NOCA</name>
<dbReference type="PANTHER" id="PTHR30348:SF9">
    <property type="entry name" value="UPF0759 PROTEIN YECE"/>
    <property type="match status" value="1"/>
</dbReference>
<proteinExistence type="predicted"/>
<organism evidence="1 2">
    <name type="scientific">Nocardia colli</name>
    <dbReference type="NCBI Taxonomy" id="2545717"/>
    <lineage>
        <taxon>Bacteria</taxon>
        <taxon>Bacillati</taxon>
        <taxon>Actinomycetota</taxon>
        <taxon>Actinomycetes</taxon>
        <taxon>Mycobacteriales</taxon>
        <taxon>Nocardiaceae</taxon>
        <taxon>Nocardia</taxon>
    </lineage>
</organism>
<dbReference type="Gene3D" id="3.20.20.410">
    <property type="entry name" value="Protein of unknown function UPF0759"/>
    <property type="match status" value="1"/>
</dbReference>
<dbReference type="OrthoDB" id="9780310at2"/>
<dbReference type="InterPro" id="IPR036520">
    <property type="entry name" value="UPF0759_sf"/>
</dbReference>
<dbReference type="SUPFAM" id="SSF117396">
    <property type="entry name" value="TM1631-like"/>
    <property type="match status" value="1"/>
</dbReference>
<accession>A0A5N0EED4</accession>
<dbReference type="EMBL" id="VXLC01000008">
    <property type="protein sequence ID" value="KAA8887170.1"/>
    <property type="molecule type" value="Genomic_DNA"/>
</dbReference>
<gene>
    <name evidence="1" type="ORF">F3087_19910</name>
</gene>